<evidence type="ECO:0000313" key="3">
    <source>
        <dbReference type="Proteomes" id="UP000075430"/>
    </source>
</evidence>
<evidence type="ECO:0000256" key="1">
    <source>
        <dbReference type="SAM" id="Phobius"/>
    </source>
</evidence>
<keyword evidence="1" id="KW-0472">Membrane</keyword>
<dbReference type="InterPro" id="IPR024405">
    <property type="entry name" value="Phage_BhlA/UviB"/>
</dbReference>
<dbReference type="Pfam" id="PF10960">
    <property type="entry name" value="Holin_BhlA"/>
    <property type="match status" value="1"/>
</dbReference>
<dbReference type="RefSeq" id="WP_013351487.1">
    <property type="nucleotide sequence ID" value="NZ_JAJJBV010000018.1"/>
</dbReference>
<name>A0A150F3U7_9BACI</name>
<organism evidence="2 3">
    <name type="scientific">Bacillus nakamurai</name>
    <dbReference type="NCBI Taxonomy" id="1793963"/>
    <lineage>
        <taxon>Bacteria</taxon>
        <taxon>Bacillati</taxon>
        <taxon>Bacillota</taxon>
        <taxon>Bacilli</taxon>
        <taxon>Bacillales</taxon>
        <taxon>Bacillaceae</taxon>
        <taxon>Bacillus</taxon>
    </lineage>
</organism>
<accession>A0A150F3U7</accession>
<keyword evidence="3" id="KW-1185">Reference proteome</keyword>
<gene>
    <name evidence="2" type="ORF">AXI58_03255</name>
</gene>
<feature type="transmembrane region" description="Helical" evidence="1">
    <location>
        <begin position="6"/>
        <end position="26"/>
    </location>
</feature>
<dbReference type="OrthoDB" id="2361545at2"/>
<comment type="caution">
    <text evidence="2">The sequence shown here is derived from an EMBL/GenBank/DDBJ whole genome shotgun (WGS) entry which is preliminary data.</text>
</comment>
<dbReference type="AlphaFoldDB" id="A0A150F3U7"/>
<reference evidence="3" key="1">
    <citation type="submission" date="2016-02" db="EMBL/GenBank/DDBJ databases">
        <authorList>
            <person name="Dunlap C."/>
        </authorList>
    </citation>
    <scope>NUCLEOTIDE SEQUENCE [LARGE SCALE GENOMIC DNA]</scope>
    <source>
        <strain evidence="3">NRRL B-41092</strain>
    </source>
</reference>
<dbReference type="EMBL" id="LSBA01000036">
    <property type="protein sequence ID" value="KXZ15290.1"/>
    <property type="molecule type" value="Genomic_DNA"/>
</dbReference>
<evidence type="ECO:0000313" key="2">
    <source>
        <dbReference type="EMBL" id="KXZ15290.1"/>
    </source>
</evidence>
<dbReference type="STRING" id="1793963.AXI58_03255"/>
<sequence>MEMDIMQYLMTQGPFAVLFCSLLYYVMKTSREREAKLYGQIDSQNELLARFSDKYEIVIDKLDEIQMKIEK</sequence>
<dbReference type="Proteomes" id="UP000075430">
    <property type="component" value="Unassembled WGS sequence"/>
</dbReference>
<evidence type="ECO:0008006" key="4">
    <source>
        <dbReference type="Google" id="ProtNLM"/>
    </source>
</evidence>
<keyword evidence="1" id="KW-1133">Transmembrane helix</keyword>
<keyword evidence="1" id="KW-0812">Transmembrane</keyword>
<proteinExistence type="predicted"/>
<protein>
    <recommendedName>
        <fullName evidence="4">Holin</fullName>
    </recommendedName>
</protein>